<name>A0A8S9JY81_BRACR</name>
<protein>
    <submittedName>
        <fullName evidence="1">Uncharacterized protein</fullName>
    </submittedName>
</protein>
<evidence type="ECO:0000313" key="1">
    <source>
        <dbReference type="EMBL" id="KAF2586911.1"/>
    </source>
</evidence>
<gene>
    <name evidence="1" type="ORF">F2Q70_00033977</name>
</gene>
<dbReference type="EMBL" id="QGKY02000246">
    <property type="protein sequence ID" value="KAF2586911.1"/>
    <property type="molecule type" value="Genomic_DNA"/>
</dbReference>
<reference evidence="1" key="1">
    <citation type="submission" date="2019-12" db="EMBL/GenBank/DDBJ databases">
        <title>Genome sequencing and annotation of Brassica cretica.</title>
        <authorList>
            <person name="Studholme D.J."/>
            <person name="Sarris P.F."/>
        </authorList>
    </citation>
    <scope>NUCLEOTIDE SEQUENCE</scope>
    <source>
        <strain evidence="1">PFS-102/07</strain>
        <tissue evidence="1">Leaf</tissue>
    </source>
</reference>
<proteinExistence type="predicted"/>
<sequence>MEVVEGVEWEKARDLKILSTRDWKSSFLFGGLWRRRVGSSVVGLNLFLLAVPVAARGGGGGAWWWTRPLSLRCCRLRLLLLCACTPLTSSNSNLNSPLDFERTHHAPSTRLHTTARPPKPYLTQFFSIQLITISQPPQAIALTKSMSVASRSESLHFNPET</sequence>
<dbReference type="AlphaFoldDB" id="A0A8S9JY81"/>
<comment type="caution">
    <text evidence="1">The sequence shown here is derived from an EMBL/GenBank/DDBJ whole genome shotgun (WGS) entry which is preliminary data.</text>
</comment>
<organism evidence="1">
    <name type="scientific">Brassica cretica</name>
    <name type="common">Mustard</name>
    <dbReference type="NCBI Taxonomy" id="69181"/>
    <lineage>
        <taxon>Eukaryota</taxon>
        <taxon>Viridiplantae</taxon>
        <taxon>Streptophyta</taxon>
        <taxon>Embryophyta</taxon>
        <taxon>Tracheophyta</taxon>
        <taxon>Spermatophyta</taxon>
        <taxon>Magnoliopsida</taxon>
        <taxon>eudicotyledons</taxon>
        <taxon>Gunneridae</taxon>
        <taxon>Pentapetalae</taxon>
        <taxon>rosids</taxon>
        <taxon>malvids</taxon>
        <taxon>Brassicales</taxon>
        <taxon>Brassicaceae</taxon>
        <taxon>Brassiceae</taxon>
        <taxon>Brassica</taxon>
    </lineage>
</organism>
<accession>A0A8S9JY81</accession>